<dbReference type="PANTHER" id="PTHR36503">
    <property type="entry name" value="BLR2520 PROTEIN"/>
    <property type="match status" value="1"/>
</dbReference>
<dbReference type="AlphaFoldDB" id="A0A1H8T260"/>
<dbReference type="STRING" id="673521.SAMN05660991_02011"/>
<proteinExistence type="predicted"/>
<reference evidence="3" key="1">
    <citation type="submission" date="2016-10" db="EMBL/GenBank/DDBJ databases">
        <authorList>
            <person name="Varghese N."/>
            <person name="Submissions S."/>
        </authorList>
    </citation>
    <scope>NUCLEOTIDE SEQUENCE [LARGE SCALE GENOMIC DNA]</scope>
    <source>
        <strain evidence="3">DSM 45413</strain>
    </source>
</reference>
<dbReference type="InterPro" id="IPR004360">
    <property type="entry name" value="Glyas_Fos-R_dOase_dom"/>
</dbReference>
<accession>A0A1H8T260</accession>
<dbReference type="Proteomes" id="UP000198960">
    <property type="component" value="Unassembled WGS sequence"/>
</dbReference>
<dbReference type="InterPro" id="IPR037523">
    <property type="entry name" value="VOC_core"/>
</dbReference>
<feature type="domain" description="VOC" evidence="1">
    <location>
        <begin position="4"/>
        <end position="129"/>
    </location>
</feature>
<dbReference type="Gene3D" id="3.10.180.10">
    <property type="entry name" value="2,3-Dihydroxybiphenyl 1,2-Dioxygenase, domain 1"/>
    <property type="match status" value="1"/>
</dbReference>
<dbReference type="RefSeq" id="WP_091942652.1">
    <property type="nucleotide sequence ID" value="NZ_FOEE01000005.1"/>
</dbReference>
<dbReference type="PANTHER" id="PTHR36503:SF1">
    <property type="entry name" value="BLR2520 PROTEIN"/>
    <property type="match status" value="1"/>
</dbReference>
<dbReference type="PROSITE" id="PS51819">
    <property type="entry name" value="VOC"/>
    <property type="match status" value="1"/>
</dbReference>
<evidence type="ECO:0000313" key="3">
    <source>
        <dbReference type="Proteomes" id="UP000198960"/>
    </source>
</evidence>
<gene>
    <name evidence="2" type="ORF">SAMN05660991_02011</name>
</gene>
<name>A0A1H8T260_9ACTN</name>
<dbReference type="InterPro" id="IPR029068">
    <property type="entry name" value="Glyas_Bleomycin-R_OHBP_Dase"/>
</dbReference>
<evidence type="ECO:0000259" key="1">
    <source>
        <dbReference type="PROSITE" id="PS51819"/>
    </source>
</evidence>
<dbReference type="OrthoDB" id="9798430at2"/>
<dbReference type="Pfam" id="PF00903">
    <property type="entry name" value="Glyoxalase"/>
    <property type="match status" value="1"/>
</dbReference>
<dbReference type="SUPFAM" id="SSF54593">
    <property type="entry name" value="Glyoxalase/Bleomycin resistance protein/Dihydroxybiphenyl dioxygenase"/>
    <property type="match status" value="1"/>
</dbReference>
<keyword evidence="3" id="KW-1185">Reference proteome</keyword>
<protein>
    <recommendedName>
        <fullName evidence="1">VOC domain-containing protein</fullName>
    </recommendedName>
</protein>
<organism evidence="2 3">
    <name type="scientific">Trujillonella endophytica</name>
    <dbReference type="NCBI Taxonomy" id="673521"/>
    <lineage>
        <taxon>Bacteria</taxon>
        <taxon>Bacillati</taxon>
        <taxon>Actinomycetota</taxon>
        <taxon>Actinomycetes</taxon>
        <taxon>Geodermatophilales</taxon>
        <taxon>Geodermatophilaceae</taxon>
        <taxon>Trujillonella</taxon>
    </lineage>
</organism>
<evidence type="ECO:0000313" key="2">
    <source>
        <dbReference type="EMBL" id="SEO85012.1"/>
    </source>
</evidence>
<sequence length="147" mass="15085">MDARLDLLTVAVPDLDAARRFYVDGLGWTPALDVPGEVLFVQVNAGLLLALFGAADLAADMGVPADAVVPGGGFTLAHNVGSPEQVRQVVADAVAAGARVLKEPQPAAFGGFHAYVADPAGIRWEVAHNPGLRVDADGTVHIGVIEG</sequence>
<dbReference type="EMBL" id="FOEE01000005">
    <property type="protein sequence ID" value="SEO85012.1"/>
    <property type="molecule type" value="Genomic_DNA"/>
</dbReference>